<keyword evidence="2" id="KW-1185">Reference proteome</keyword>
<dbReference type="Proteomes" id="UP000004344">
    <property type="component" value="Unassembled WGS sequence"/>
</dbReference>
<gene>
    <name evidence="1" type="ORF">FJSC11DRAFT_1610</name>
</gene>
<protein>
    <submittedName>
        <fullName evidence="1">Uncharacterized protein</fullName>
    </submittedName>
</protein>
<evidence type="ECO:0000313" key="2">
    <source>
        <dbReference type="Proteomes" id="UP000004344"/>
    </source>
</evidence>
<sequence length="47" mass="5486">MITLANISLHLKGNIKCHYWQQADFLKEVIDSLQDGLLIIRYLLQTD</sequence>
<dbReference type="AlphaFoldDB" id="G6FRW3"/>
<reference evidence="1 2" key="1">
    <citation type="submission" date="2011-09" db="EMBL/GenBank/DDBJ databases">
        <title>The draft genome of Fischerella sp. JSC-11.</title>
        <authorList>
            <consortium name="US DOE Joint Genome Institute (JGI-PGF)"/>
            <person name="Lucas S."/>
            <person name="Han J."/>
            <person name="Lapidus A."/>
            <person name="Cheng J.-F."/>
            <person name="Goodwin L."/>
            <person name="Pitluck S."/>
            <person name="Peters L."/>
            <person name="Land M.L."/>
            <person name="Hauser L."/>
            <person name="Sarkisova S."/>
            <person name="Bryant D.A."/>
            <person name="Brown I."/>
            <person name="Woyke T.J."/>
        </authorList>
    </citation>
    <scope>NUCLEOTIDE SEQUENCE [LARGE SCALE GENOMIC DNA]</scope>
    <source>
        <strain evidence="1 2">JSC-11</strain>
    </source>
</reference>
<dbReference type="EMBL" id="AGIZ01000004">
    <property type="protein sequence ID" value="EHC16187.1"/>
    <property type="molecule type" value="Genomic_DNA"/>
</dbReference>
<proteinExistence type="predicted"/>
<comment type="caution">
    <text evidence="1">The sequence shown here is derived from an EMBL/GenBank/DDBJ whole genome shotgun (WGS) entry which is preliminary data.</text>
</comment>
<name>G6FRW3_9CYAN</name>
<evidence type="ECO:0000313" key="1">
    <source>
        <dbReference type="EMBL" id="EHC16187.1"/>
    </source>
</evidence>
<organism evidence="1 2">
    <name type="scientific">Fischerella thermalis JSC-11</name>
    <dbReference type="NCBI Taxonomy" id="741277"/>
    <lineage>
        <taxon>Bacteria</taxon>
        <taxon>Bacillati</taxon>
        <taxon>Cyanobacteriota</taxon>
        <taxon>Cyanophyceae</taxon>
        <taxon>Nostocales</taxon>
        <taxon>Hapalosiphonaceae</taxon>
        <taxon>Fischerella</taxon>
    </lineage>
</organism>
<accession>G6FRW3</accession>